<evidence type="ECO:0000313" key="10">
    <source>
        <dbReference type="EMBL" id="TQN47727.1"/>
    </source>
</evidence>
<feature type="region of interest" description="Disordered" evidence="8">
    <location>
        <begin position="360"/>
        <end position="391"/>
    </location>
</feature>
<evidence type="ECO:0000256" key="4">
    <source>
        <dbReference type="ARBA" id="ARBA00022475"/>
    </source>
</evidence>
<dbReference type="RefSeq" id="WP_141820169.1">
    <property type="nucleotide sequence ID" value="NZ_BAAAQC010000016.1"/>
</dbReference>
<evidence type="ECO:0000256" key="3">
    <source>
        <dbReference type="ARBA" id="ARBA00022448"/>
    </source>
</evidence>
<name>A0A543PUH2_9MICO</name>
<evidence type="ECO:0000313" key="11">
    <source>
        <dbReference type="Proteomes" id="UP000320085"/>
    </source>
</evidence>
<feature type="transmembrane region" description="Helical" evidence="9">
    <location>
        <begin position="21"/>
        <end position="39"/>
    </location>
</feature>
<feature type="transmembrane region" description="Helical" evidence="9">
    <location>
        <begin position="45"/>
        <end position="66"/>
    </location>
</feature>
<keyword evidence="3" id="KW-0813">Transport</keyword>
<feature type="transmembrane region" description="Helical" evidence="9">
    <location>
        <begin position="151"/>
        <end position="179"/>
    </location>
</feature>
<feature type="transmembrane region" description="Helical" evidence="9">
    <location>
        <begin position="78"/>
        <end position="99"/>
    </location>
</feature>
<dbReference type="GO" id="GO:0055085">
    <property type="term" value="P:transmembrane transport"/>
    <property type="evidence" value="ECO:0007669"/>
    <property type="project" value="TreeGrafter"/>
</dbReference>
<keyword evidence="7 9" id="KW-0472">Membrane</keyword>
<organism evidence="10 11">
    <name type="scientific">Humibacillus xanthopallidus</name>
    <dbReference type="NCBI Taxonomy" id="412689"/>
    <lineage>
        <taxon>Bacteria</taxon>
        <taxon>Bacillati</taxon>
        <taxon>Actinomycetota</taxon>
        <taxon>Actinomycetes</taxon>
        <taxon>Micrococcales</taxon>
        <taxon>Intrasporangiaceae</taxon>
        <taxon>Humibacillus</taxon>
    </lineage>
</organism>
<gene>
    <name evidence="10" type="ORF">FHX52_0842</name>
</gene>
<feature type="transmembrane region" description="Helical" evidence="9">
    <location>
        <begin position="217"/>
        <end position="240"/>
    </location>
</feature>
<keyword evidence="6 9" id="KW-1133">Transmembrane helix</keyword>
<dbReference type="PANTHER" id="PTHR21716">
    <property type="entry name" value="TRANSMEMBRANE PROTEIN"/>
    <property type="match status" value="1"/>
</dbReference>
<dbReference type="PANTHER" id="PTHR21716:SF53">
    <property type="entry name" value="PERMEASE PERM-RELATED"/>
    <property type="match status" value="1"/>
</dbReference>
<feature type="compositionally biased region" description="Low complexity" evidence="8">
    <location>
        <begin position="360"/>
        <end position="375"/>
    </location>
</feature>
<keyword evidence="4" id="KW-1003">Cell membrane</keyword>
<dbReference type="AlphaFoldDB" id="A0A543PUH2"/>
<evidence type="ECO:0000256" key="6">
    <source>
        <dbReference type="ARBA" id="ARBA00022989"/>
    </source>
</evidence>
<accession>A0A543PUH2</accession>
<dbReference type="InterPro" id="IPR002549">
    <property type="entry name" value="AI-2E-like"/>
</dbReference>
<feature type="transmembrane region" description="Helical" evidence="9">
    <location>
        <begin position="246"/>
        <end position="272"/>
    </location>
</feature>
<protein>
    <submittedName>
        <fullName evidence="10">Putative PurR-regulated permease PerM</fullName>
    </submittedName>
</protein>
<evidence type="ECO:0000256" key="9">
    <source>
        <dbReference type="SAM" id="Phobius"/>
    </source>
</evidence>
<evidence type="ECO:0000256" key="2">
    <source>
        <dbReference type="ARBA" id="ARBA00009773"/>
    </source>
</evidence>
<sequence length="391" mass="40816">MSGNSTTAPRWAPTPRAVAKVTVVVVAVFALATFVGFVMREGGAVLFTVLMAWFASIAMEPAVARLSRHMRRGAATGIVMLTVGIVAVLFTLAFGSMLVQQVASLLGAIPDLITNVLKSVNARFDTQYTFKSILDSMNLSSQAVGQYASKFLGGVLGVLGSALGAVFSLFSMGLLTFYLSADAPRLRRWIAQLLPAAGQTVFLTVWQTTIEKTGGYVAARVVLATINATTTAVVFLVIGMPSWLALALWTGVVAQFVPTIGTYLSIALPVIVGLQSDRPAIGLVALGWAVLYQQVENLTLEPRISAKATDVHPAVAFGGVLLGTALFGVAGALLAVPVVAVLLSLVHAFVRRHQLVAALSDSPPDGSPSTDETSTLPATSPGTPLAQEVSP</sequence>
<dbReference type="GO" id="GO:0005886">
    <property type="term" value="C:plasma membrane"/>
    <property type="evidence" value="ECO:0007669"/>
    <property type="project" value="UniProtKB-SubCell"/>
</dbReference>
<evidence type="ECO:0000256" key="8">
    <source>
        <dbReference type="SAM" id="MobiDB-lite"/>
    </source>
</evidence>
<comment type="caution">
    <text evidence="10">The sequence shown here is derived from an EMBL/GenBank/DDBJ whole genome shotgun (WGS) entry which is preliminary data.</text>
</comment>
<keyword evidence="5 9" id="KW-0812">Transmembrane</keyword>
<proteinExistence type="inferred from homology"/>
<evidence type="ECO:0000256" key="1">
    <source>
        <dbReference type="ARBA" id="ARBA00004651"/>
    </source>
</evidence>
<dbReference type="OrthoDB" id="5242074at2"/>
<reference evidence="10 11" key="1">
    <citation type="submission" date="2019-06" db="EMBL/GenBank/DDBJ databases">
        <title>Sequencing the genomes of 1000 actinobacteria strains.</title>
        <authorList>
            <person name="Klenk H.-P."/>
        </authorList>
    </citation>
    <scope>NUCLEOTIDE SEQUENCE [LARGE SCALE GENOMIC DNA]</scope>
    <source>
        <strain evidence="10 11">DSM 21776</strain>
    </source>
</reference>
<dbReference type="Proteomes" id="UP000320085">
    <property type="component" value="Unassembled WGS sequence"/>
</dbReference>
<feature type="transmembrane region" description="Helical" evidence="9">
    <location>
        <begin position="315"/>
        <end position="346"/>
    </location>
</feature>
<evidence type="ECO:0000256" key="7">
    <source>
        <dbReference type="ARBA" id="ARBA00023136"/>
    </source>
</evidence>
<comment type="similarity">
    <text evidence="2">Belongs to the autoinducer-2 exporter (AI-2E) (TC 2.A.86) family.</text>
</comment>
<evidence type="ECO:0000256" key="5">
    <source>
        <dbReference type="ARBA" id="ARBA00022692"/>
    </source>
</evidence>
<dbReference type="EMBL" id="VFQF01000001">
    <property type="protein sequence ID" value="TQN47727.1"/>
    <property type="molecule type" value="Genomic_DNA"/>
</dbReference>
<dbReference type="Pfam" id="PF01594">
    <property type="entry name" value="AI-2E_transport"/>
    <property type="match status" value="1"/>
</dbReference>
<comment type="subcellular location">
    <subcellularLocation>
        <location evidence="1">Cell membrane</location>
        <topology evidence="1">Multi-pass membrane protein</topology>
    </subcellularLocation>
</comment>